<name>A0A847VDI0_9BACT</name>
<evidence type="ECO:0000313" key="1">
    <source>
        <dbReference type="EMBL" id="NLZ24578.1"/>
    </source>
</evidence>
<feature type="non-terminal residue" evidence="1">
    <location>
        <position position="1"/>
    </location>
</feature>
<reference evidence="1 2" key="1">
    <citation type="journal article" date="2020" name="Biotechnol. Biofuels">
        <title>New insights from the biogas microbiome by comprehensive genome-resolved metagenomics of nearly 1600 species originating from multiple anaerobic digesters.</title>
        <authorList>
            <person name="Campanaro S."/>
            <person name="Treu L."/>
            <person name="Rodriguez-R L.M."/>
            <person name="Kovalovszki A."/>
            <person name="Ziels R.M."/>
            <person name="Maus I."/>
            <person name="Zhu X."/>
            <person name="Kougias P.G."/>
            <person name="Basile A."/>
            <person name="Luo G."/>
            <person name="Schluter A."/>
            <person name="Konstantinidis K.T."/>
            <person name="Angelidaki I."/>
        </authorList>
    </citation>
    <scope>NUCLEOTIDE SEQUENCE [LARGE SCALE GENOMIC DNA]</scope>
    <source>
        <strain evidence="1">AS19jrsBPTG_9</strain>
    </source>
</reference>
<dbReference type="EMBL" id="JAAZIL010000059">
    <property type="protein sequence ID" value="NLZ24578.1"/>
    <property type="molecule type" value="Genomic_DNA"/>
</dbReference>
<evidence type="ECO:0000313" key="2">
    <source>
        <dbReference type="Proteomes" id="UP000564033"/>
    </source>
</evidence>
<comment type="caution">
    <text evidence="1">The sequence shown here is derived from an EMBL/GenBank/DDBJ whole genome shotgun (WGS) entry which is preliminary data.</text>
</comment>
<proteinExistence type="predicted"/>
<gene>
    <name evidence="1" type="ORF">GX888_02440</name>
</gene>
<protein>
    <recommendedName>
        <fullName evidence="3">General secretion pathway GspH domain-containing protein</fullName>
    </recommendedName>
</protein>
<dbReference type="AlphaFoldDB" id="A0A847VDI0"/>
<accession>A0A847VDI0</accession>
<organism evidence="1 2">
    <name type="scientific">Candidatus Dojkabacteria bacterium</name>
    <dbReference type="NCBI Taxonomy" id="2099670"/>
    <lineage>
        <taxon>Bacteria</taxon>
        <taxon>Candidatus Dojkabacteria</taxon>
    </lineage>
</organism>
<sequence length="103" mass="11619">LSTDIQYQQNLCFFKNVSGGIHIDSNRYSLFFGDTYATSTDIDIKDLPKNINITGVNLTNNNEIFFTEGNFKPSSYGTLNVTDGINTFQIYINKEGLVGYEKK</sequence>
<dbReference type="Proteomes" id="UP000564033">
    <property type="component" value="Unassembled WGS sequence"/>
</dbReference>
<evidence type="ECO:0008006" key="3">
    <source>
        <dbReference type="Google" id="ProtNLM"/>
    </source>
</evidence>